<protein>
    <recommendedName>
        <fullName evidence="1">RelA/SpoT domain-containing protein</fullName>
    </recommendedName>
</protein>
<feature type="domain" description="RelA/SpoT" evidence="1">
    <location>
        <begin position="46"/>
        <end position="171"/>
    </location>
</feature>
<dbReference type="InterPro" id="IPR007685">
    <property type="entry name" value="RelA_SpoT"/>
</dbReference>
<proteinExistence type="predicted"/>
<name>A0A2N1PQR0_9BACT</name>
<dbReference type="PANTHER" id="PTHR41773">
    <property type="entry name" value="GTP PYROPHOSPHATASE-RELATED"/>
    <property type="match status" value="1"/>
</dbReference>
<dbReference type="SMART" id="SM00954">
    <property type="entry name" value="RelA_SpoT"/>
    <property type="match status" value="1"/>
</dbReference>
<evidence type="ECO:0000313" key="3">
    <source>
        <dbReference type="Proteomes" id="UP000233256"/>
    </source>
</evidence>
<dbReference type="SUPFAM" id="SSF81301">
    <property type="entry name" value="Nucleotidyltransferase"/>
    <property type="match status" value="1"/>
</dbReference>
<dbReference type="GO" id="GO:0015969">
    <property type="term" value="P:guanosine tetraphosphate metabolic process"/>
    <property type="evidence" value="ECO:0007669"/>
    <property type="project" value="InterPro"/>
</dbReference>
<reference evidence="2 3" key="1">
    <citation type="journal article" date="2017" name="ISME J.">
        <title>Potential for microbial H2 and metal transformations associated with novel bacteria and archaea in deep terrestrial subsurface sediments.</title>
        <authorList>
            <person name="Hernsdorf A.W."/>
            <person name="Amano Y."/>
            <person name="Miyakawa K."/>
            <person name="Ise K."/>
            <person name="Suzuki Y."/>
            <person name="Anantharaman K."/>
            <person name="Probst A."/>
            <person name="Burstein D."/>
            <person name="Thomas B.C."/>
            <person name="Banfield J.F."/>
        </authorList>
    </citation>
    <scope>NUCLEOTIDE SEQUENCE [LARGE SCALE GENOMIC DNA]</scope>
    <source>
        <strain evidence="2">HGW-Wallbacteria-1</strain>
    </source>
</reference>
<dbReference type="EMBL" id="PGXC01000004">
    <property type="protein sequence ID" value="PKK90685.1"/>
    <property type="molecule type" value="Genomic_DNA"/>
</dbReference>
<dbReference type="CDD" id="cd05399">
    <property type="entry name" value="NT_Rel-Spo_like"/>
    <property type="match status" value="1"/>
</dbReference>
<dbReference type="Gene3D" id="3.30.460.10">
    <property type="entry name" value="Beta Polymerase, domain 2"/>
    <property type="match status" value="1"/>
</dbReference>
<dbReference type="InterPro" id="IPR043519">
    <property type="entry name" value="NT_sf"/>
</dbReference>
<gene>
    <name evidence="2" type="ORF">CVV64_07320</name>
</gene>
<accession>A0A2N1PQR0</accession>
<sequence length="358" mass="41288">MDYTEQRLLWEQKYPDYQKFAVDMSGVIHEILEAKHIISMVHQIAFRAKSPDRFEEKCHRKNYSDPFEQMKDLAGVRVITLYEADVARVAEAITSSLFIDAEHSHIKAPVSAKILSYRTIHLVGTLTEEYLEKADLKGYAGMNIEIQVRSVLQHAWAEIDHDSRYKSNFVLPPELERRLYLIAGLLEVADREFNDFRDQRNKLIEEAKKEITEQQLSSELLTLVFIEASLELIATKYHLGDHYIKDDASKLIGLCEEYGITKVGDYITLLDDLDDIFQFSRVVKSSISAHVRNYNRKMSAGFVIFSAIILRRGIDPWCRGMPLEWIHSINEALAHFRPNSATRIVKGSKPAQPMEITR</sequence>
<dbReference type="PANTHER" id="PTHR41773:SF1">
    <property type="entry name" value="RELA_SPOT DOMAIN-CONTAINING PROTEIN"/>
    <property type="match status" value="1"/>
</dbReference>
<dbReference type="Pfam" id="PF04607">
    <property type="entry name" value="RelA_SpoT"/>
    <property type="match status" value="1"/>
</dbReference>
<dbReference type="Gene3D" id="1.10.287.860">
    <property type="entry name" value="Nucleotidyltransferase"/>
    <property type="match status" value="1"/>
</dbReference>
<dbReference type="Proteomes" id="UP000233256">
    <property type="component" value="Unassembled WGS sequence"/>
</dbReference>
<organism evidence="2 3">
    <name type="scientific">Candidatus Wallbacteria bacterium HGW-Wallbacteria-1</name>
    <dbReference type="NCBI Taxonomy" id="2013854"/>
    <lineage>
        <taxon>Bacteria</taxon>
        <taxon>Candidatus Walliibacteriota</taxon>
    </lineage>
</organism>
<dbReference type="AlphaFoldDB" id="A0A2N1PQR0"/>
<comment type="caution">
    <text evidence="2">The sequence shown here is derived from an EMBL/GenBank/DDBJ whole genome shotgun (WGS) entry which is preliminary data.</text>
</comment>
<evidence type="ECO:0000259" key="1">
    <source>
        <dbReference type="SMART" id="SM00954"/>
    </source>
</evidence>
<evidence type="ECO:0000313" key="2">
    <source>
        <dbReference type="EMBL" id="PKK90685.1"/>
    </source>
</evidence>